<name>A0AAV5GRM2_9BASI</name>
<keyword evidence="3" id="KW-1185">Reference proteome</keyword>
<evidence type="ECO:0000313" key="2">
    <source>
        <dbReference type="EMBL" id="GJN91343.1"/>
    </source>
</evidence>
<protein>
    <recommendedName>
        <fullName evidence="4">THO complex subunit 7</fullName>
    </recommendedName>
</protein>
<evidence type="ECO:0008006" key="4">
    <source>
        <dbReference type="Google" id="ProtNLM"/>
    </source>
</evidence>
<reference evidence="2 3" key="1">
    <citation type="submission" date="2021-12" db="EMBL/GenBank/DDBJ databases">
        <title>High titer production of polyol ester of fatty acids by Rhodotorula paludigena BS15 towards product separation-free biomass refinery.</title>
        <authorList>
            <person name="Mano J."/>
            <person name="Ono H."/>
            <person name="Tanaka T."/>
            <person name="Naito K."/>
            <person name="Sushida H."/>
            <person name="Ike M."/>
            <person name="Tokuyasu K."/>
            <person name="Kitaoka M."/>
        </authorList>
    </citation>
    <scope>NUCLEOTIDE SEQUENCE [LARGE SCALE GENOMIC DNA]</scope>
    <source>
        <strain evidence="2 3">BS15</strain>
    </source>
</reference>
<gene>
    <name evidence="2" type="ORF">Rhopal_004364-T1</name>
</gene>
<evidence type="ECO:0000313" key="3">
    <source>
        <dbReference type="Proteomes" id="UP001342314"/>
    </source>
</evidence>
<comment type="caution">
    <text evidence="2">The sequence shown here is derived from an EMBL/GenBank/DDBJ whole genome shotgun (WGS) entry which is preliminary data.</text>
</comment>
<dbReference type="Proteomes" id="UP001342314">
    <property type="component" value="Unassembled WGS sequence"/>
</dbReference>
<sequence>MDPDFVPSLAETRASSDTKVLKKAIQGFYALLAEDATGDKLQAAHANFEVGLGQLEQLLDKAKRIEQVTAWEVEGYRNEVVSLERLVAAQQERARRIEYDAIAKTITRLPDREKGKESQDKLVADIELLRQEERTYAETWRTRKLAFDAIVTSLEAMQEAIREEKAEQERRRALDEDDSEELADAAAPPPAAAATGEGQGAPLDPTAKPFVPGASEATTPAAAADGDVAMDGVEEEQRDREEGQVTDDREDGEMS</sequence>
<dbReference type="EMBL" id="BQKY01000008">
    <property type="protein sequence ID" value="GJN91343.1"/>
    <property type="molecule type" value="Genomic_DNA"/>
</dbReference>
<feature type="compositionally biased region" description="Low complexity" evidence="1">
    <location>
        <begin position="212"/>
        <end position="231"/>
    </location>
</feature>
<feature type="compositionally biased region" description="Basic and acidic residues" evidence="1">
    <location>
        <begin position="161"/>
        <end position="174"/>
    </location>
</feature>
<dbReference type="AlphaFoldDB" id="A0AAV5GRM2"/>
<feature type="region of interest" description="Disordered" evidence="1">
    <location>
        <begin position="161"/>
        <end position="255"/>
    </location>
</feature>
<organism evidence="2 3">
    <name type="scientific">Rhodotorula paludigena</name>
    <dbReference type="NCBI Taxonomy" id="86838"/>
    <lineage>
        <taxon>Eukaryota</taxon>
        <taxon>Fungi</taxon>
        <taxon>Dikarya</taxon>
        <taxon>Basidiomycota</taxon>
        <taxon>Pucciniomycotina</taxon>
        <taxon>Microbotryomycetes</taxon>
        <taxon>Sporidiobolales</taxon>
        <taxon>Sporidiobolaceae</taxon>
        <taxon>Rhodotorula</taxon>
    </lineage>
</organism>
<feature type="compositionally biased region" description="Basic and acidic residues" evidence="1">
    <location>
        <begin position="235"/>
        <end position="247"/>
    </location>
</feature>
<accession>A0AAV5GRM2</accession>
<evidence type="ECO:0000256" key="1">
    <source>
        <dbReference type="SAM" id="MobiDB-lite"/>
    </source>
</evidence>
<proteinExistence type="predicted"/>